<protein>
    <recommendedName>
        <fullName evidence="3">LA2681-like HEPN domain-containing protein</fullName>
    </recommendedName>
</protein>
<gene>
    <name evidence="1" type="ORF">ACFS7Y_14230</name>
</gene>
<dbReference type="EMBL" id="JBHUPB010000009">
    <property type="protein sequence ID" value="MFD2968553.1"/>
    <property type="molecule type" value="Genomic_DNA"/>
</dbReference>
<accession>A0ABW6BIV0</accession>
<keyword evidence="2" id="KW-1185">Reference proteome</keyword>
<sequence length="406" mass="47578">MDNAYFTNPESKWDIPWFLLEDGITEAFAYDTYGSFNKKLWTLLVSLTSRGDRSSVEKKQLKATVGSLRLMIKGCHYFLHHKKRLEYSDEWIDIEWVKNPYRCKKKYRSREDERHNQHLAHFKTHFTMLNRREGQNFALAFADFFGEMDLCTWLKLLKAWKSCIETDECLSEQGTDYAPLRTYEQLLKLHEACRVALLWADLSYPPANRHLLEDYLGSEYVNGYQSASPLELIGDVFYERSYADIQASILSLYALSSSSNTPYVIPPVELRAVLRWILEIGWLLLQTDYFPKLWLDADSIDFLRCPVPENQLTYWSPRNVSAKERKDLRKTLSKLFEGIDVRRQIYRVEDRLIAHCHAPAAVGMEADDLVTRNLLLKTLDILALIALDLLKRRRRPDGICYPPERK</sequence>
<reference evidence="2" key="1">
    <citation type="journal article" date="2019" name="Int. J. Syst. Evol. Microbiol.">
        <title>The Global Catalogue of Microorganisms (GCM) 10K type strain sequencing project: providing services to taxonomists for standard genome sequencing and annotation.</title>
        <authorList>
            <consortium name="The Broad Institute Genomics Platform"/>
            <consortium name="The Broad Institute Genome Sequencing Center for Infectious Disease"/>
            <person name="Wu L."/>
            <person name="Ma J."/>
        </authorList>
    </citation>
    <scope>NUCLEOTIDE SEQUENCE [LARGE SCALE GENOMIC DNA]</scope>
    <source>
        <strain evidence="2">KCTC 22814</strain>
    </source>
</reference>
<organism evidence="1 2">
    <name type="scientific">Sphingobacterium bambusae</name>
    <dbReference type="NCBI Taxonomy" id="662858"/>
    <lineage>
        <taxon>Bacteria</taxon>
        <taxon>Pseudomonadati</taxon>
        <taxon>Bacteroidota</taxon>
        <taxon>Sphingobacteriia</taxon>
        <taxon>Sphingobacteriales</taxon>
        <taxon>Sphingobacteriaceae</taxon>
        <taxon>Sphingobacterium</taxon>
    </lineage>
</organism>
<evidence type="ECO:0000313" key="1">
    <source>
        <dbReference type="EMBL" id="MFD2968553.1"/>
    </source>
</evidence>
<name>A0ABW6BIV0_9SPHI</name>
<dbReference type="RefSeq" id="WP_320185218.1">
    <property type="nucleotide sequence ID" value="NZ_CP138332.1"/>
</dbReference>
<evidence type="ECO:0008006" key="3">
    <source>
        <dbReference type="Google" id="ProtNLM"/>
    </source>
</evidence>
<evidence type="ECO:0000313" key="2">
    <source>
        <dbReference type="Proteomes" id="UP001597525"/>
    </source>
</evidence>
<proteinExistence type="predicted"/>
<dbReference type="Proteomes" id="UP001597525">
    <property type="component" value="Unassembled WGS sequence"/>
</dbReference>
<comment type="caution">
    <text evidence="1">The sequence shown here is derived from an EMBL/GenBank/DDBJ whole genome shotgun (WGS) entry which is preliminary data.</text>
</comment>